<name>A0A438C9T1_VITVI</name>
<protein>
    <submittedName>
        <fullName evidence="1">Uncharacterized protein</fullName>
    </submittedName>
</protein>
<organism evidence="1 2">
    <name type="scientific">Vitis vinifera</name>
    <name type="common">Grape</name>
    <dbReference type="NCBI Taxonomy" id="29760"/>
    <lineage>
        <taxon>Eukaryota</taxon>
        <taxon>Viridiplantae</taxon>
        <taxon>Streptophyta</taxon>
        <taxon>Embryophyta</taxon>
        <taxon>Tracheophyta</taxon>
        <taxon>Spermatophyta</taxon>
        <taxon>Magnoliopsida</taxon>
        <taxon>eudicotyledons</taxon>
        <taxon>Gunneridae</taxon>
        <taxon>Pentapetalae</taxon>
        <taxon>rosids</taxon>
        <taxon>Vitales</taxon>
        <taxon>Vitaceae</taxon>
        <taxon>Viteae</taxon>
        <taxon>Vitis</taxon>
    </lineage>
</organism>
<evidence type="ECO:0000313" key="2">
    <source>
        <dbReference type="Proteomes" id="UP000288805"/>
    </source>
</evidence>
<comment type="caution">
    <text evidence="1">The sequence shown here is derived from an EMBL/GenBank/DDBJ whole genome shotgun (WGS) entry which is preliminary data.</text>
</comment>
<gene>
    <name evidence="1" type="ORF">CK203_115150</name>
</gene>
<evidence type="ECO:0000313" key="1">
    <source>
        <dbReference type="EMBL" id="RVW19939.1"/>
    </source>
</evidence>
<dbReference type="Proteomes" id="UP000288805">
    <property type="component" value="Unassembled WGS sequence"/>
</dbReference>
<reference evidence="1 2" key="1">
    <citation type="journal article" date="2018" name="PLoS Genet.">
        <title>Population sequencing reveals clonal diversity and ancestral inbreeding in the grapevine cultivar Chardonnay.</title>
        <authorList>
            <person name="Roach M.J."/>
            <person name="Johnson D.L."/>
            <person name="Bohlmann J."/>
            <person name="van Vuuren H.J."/>
            <person name="Jones S.J."/>
            <person name="Pretorius I.S."/>
            <person name="Schmidt S.A."/>
            <person name="Borneman A.R."/>
        </authorList>
    </citation>
    <scope>NUCLEOTIDE SEQUENCE [LARGE SCALE GENOMIC DNA]</scope>
    <source>
        <strain evidence="2">cv. Chardonnay</strain>
        <tissue evidence="1">Leaf</tissue>
    </source>
</reference>
<dbReference type="EMBL" id="QGNW01002416">
    <property type="protein sequence ID" value="RVW19939.1"/>
    <property type="molecule type" value="Genomic_DNA"/>
</dbReference>
<proteinExistence type="predicted"/>
<dbReference type="AlphaFoldDB" id="A0A438C9T1"/>
<accession>A0A438C9T1</accession>
<sequence>MTPKVVIRQPMVTQPPIEGNLDCRARSFHFELCFDRETFRDQPELKDSFHLLQRGTSTRSFLLRKKLSPSMFPLDALLHHNIFPLQHMRRSTKEATESICNSTAIPEVALSDTRSLGLSFEPQLERRRIFREIFTLDKWTIVPATFALHPSESSIAISISEFRGLCQTLQTLTVLRAFAQQMAVVRAHQDQLSPPRPSILSSLDSMSLRRYHFLPVFSIALATLRNVQLGWGKRVEEGSFAFNAKLFW</sequence>